<name>A0A1S9URF9_BACCE</name>
<feature type="transmembrane region" description="Helical" evidence="1">
    <location>
        <begin position="12"/>
        <end position="34"/>
    </location>
</feature>
<feature type="transmembrane region" description="Helical" evidence="1">
    <location>
        <begin position="180"/>
        <end position="201"/>
    </location>
</feature>
<keyword evidence="1" id="KW-0812">Transmembrane</keyword>
<feature type="transmembrane region" description="Helical" evidence="1">
    <location>
        <begin position="272"/>
        <end position="290"/>
    </location>
</feature>
<dbReference type="Proteomes" id="UP000191124">
    <property type="component" value="Unassembled WGS sequence"/>
</dbReference>
<feature type="transmembrane region" description="Helical" evidence="1">
    <location>
        <begin position="84"/>
        <end position="109"/>
    </location>
</feature>
<proteinExistence type="predicted"/>
<sequence length="298" mass="33482">MFKSYTNECIKIAKHPVSIWLIVLFGIFIIYSYISVGVHFQSSYATFIEKSSFSEQQVIDFIKNSDTKSPLTAMLFIISAKMAIPYSLASVNALGPIVISIIGALVFGIEYRHFTIRQLWMSGLTRSNVLIGKVLSILSFIICFILISIIIGLVSSFVTPYLFDLPTNLVSTDSIQVTDYFLQILGTIISLLLWGVFAGCITVMSKSLVVGVIVGFVYPTIESSILHSWYIGQYFPLFIQKSMLPILFKETENGGLVSFYDMPEIYTLNQSLLLSFIYTLFFIIITLIALKKQKIPMP</sequence>
<protein>
    <submittedName>
        <fullName evidence="2">ABC transporter permease</fullName>
    </submittedName>
</protein>
<evidence type="ECO:0000256" key="1">
    <source>
        <dbReference type="SAM" id="Phobius"/>
    </source>
</evidence>
<keyword evidence="1" id="KW-0472">Membrane</keyword>
<dbReference type="AlphaFoldDB" id="A0A1S9URF9"/>
<keyword evidence="1" id="KW-1133">Transmembrane helix</keyword>
<accession>A0A1S9URF9</accession>
<reference evidence="2 3" key="1">
    <citation type="submission" date="2017-01" db="EMBL/GenBank/DDBJ databases">
        <title>Bacillus cereus isolates.</title>
        <authorList>
            <person name="Beno S.M."/>
        </authorList>
    </citation>
    <scope>NUCLEOTIDE SEQUENCE [LARGE SCALE GENOMIC DNA]</scope>
    <source>
        <strain evidence="2 3">FSL M7-1219</strain>
    </source>
</reference>
<evidence type="ECO:0000313" key="3">
    <source>
        <dbReference type="Proteomes" id="UP000191124"/>
    </source>
</evidence>
<evidence type="ECO:0000313" key="2">
    <source>
        <dbReference type="EMBL" id="OOR24806.1"/>
    </source>
</evidence>
<organism evidence="2 3">
    <name type="scientific">Bacillus cereus</name>
    <dbReference type="NCBI Taxonomy" id="1396"/>
    <lineage>
        <taxon>Bacteria</taxon>
        <taxon>Bacillati</taxon>
        <taxon>Bacillota</taxon>
        <taxon>Bacilli</taxon>
        <taxon>Bacillales</taxon>
        <taxon>Bacillaceae</taxon>
        <taxon>Bacillus</taxon>
        <taxon>Bacillus cereus group</taxon>
    </lineage>
</organism>
<gene>
    <name evidence="2" type="ORF">BW892_14040</name>
</gene>
<dbReference type="RefSeq" id="WP_078180826.1">
    <property type="nucleotide sequence ID" value="NZ_MUAL01000022.1"/>
</dbReference>
<feature type="transmembrane region" description="Helical" evidence="1">
    <location>
        <begin position="130"/>
        <end position="160"/>
    </location>
</feature>
<dbReference type="EMBL" id="MUAL01000022">
    <property type="protein sequence ID" value="OOR24806.1"/>
    <property type="molecule type" value="Genomic_DNA"/>
</dbReference>
<comment type="caution">
    <text evidence="2">The sequence shown here is derived from an EMBL/GenBank/DDBJ whole genome shotgun (WGS) entry which is preliminary data.</text>
</comment>
<feature type="transmembrane region" description="Helical" evidence="1">
    <location>
        <begin position="208"/>
        <end position="231"/>
    </location>
</feature>